<dbReference type="EMBL" id="KT342858">
    <property type="protein sequence ID" value="ALG05343.2"/>
    <property type="molecule type" value="Genomic_DNA"/>
</dbReference>
<dbReference type="InterPro" id="IPR002725">
    <property type="entry name" value="YgjP-like_metallopeptidase"/>
</dbReference>
<organism evidence="2">
    <name type="scientific">uncultured bacterium 5H7</name>
    <dbReference type="NCBI Taxonomy" id="1701327"/>
    <lineage>
        <taxon>Bacteria</taxon>
        <taxon>environmental samples</taxon>
    </lineage>
</organism>
<dbReference type="AlphaFoldDB" id="A0A0N9HHD4"/>
<reference evidence="2" key="1">
    <citation type="submission" date="2016-04" db="EMBL/GenBank/DDBJ databases">
        <title>Exploring the genomic information of specific uncultured soil bacteria through a new metagenomic library-based strategy.</title>
        <authorList>
            <person name="Liu Y."/>
            <person name="Zhang R."/>
        </authorList>
    </citation>
    <scope>NUCLEOTIDE SEQUENCE</scope>
</reference>
<dbReference type="Pfam" id="PF01863">
    <property type="entry name" value="YgjP-like"/>
    <property type="match status" value="1"/>
</dbReference>
<sequence>MRLPDWLRPGAGHDSEPTITIGEHTLPLVIRRLPRARRLTLRLAPDGAEVRVSAPRSARSAEVVAFAGAHVDWLAGQLAKVPPRRAIGPGSQLAFRGAALIVRHDPAAPRRPLPENGAICLGGSAESVPQRLRRWLEREARRILAEDLAHYCREAGVAVPALSLSNARRRWGSCSARRTIRVNWRLIMAPDAVRRSVVAHEVAHLVHFDHGPGFHALLRTLFEGDLAAANLWLKRHGQGLYAPFG</sequence>
<dbReference type="InterPro" id="IPR053136">
    <property type="entry name" value="UTP_pyrophosphatase-like"/>
</dbReference>
<dbReference type="PANTHER" id="PTHR30399">
    <property type="entry name" value="UNCHARACTERIZED PROTEIN YGJP"/>
    <property type="match status" value="1"/>
</dbReference>
<feature type="domain" description="YgjP-like metallopeptidase" evidence="1">
    <location>
        <begin position="38"/>
        <end position="236"/>
    </location>
</feature>
<dbReference type="CDD" id="cd07344">
    <property type="entry name" value="M48_yhfN_like"/>
    <property type="match status" value="1"/>
</dbReference>
<name>A0A0N9HHD4_9BACT</name>
<protein>
    <recommendedName>
        <fullName evidence="1">YgjP-like metallopeptidase domain-containing protein</fullName>
    </recommendedName>
</protein>
<evidence type="ECO:0000259" key="1">
    <source>
        <dbReference type="Pfam" id="PF01863"/>
    </source>
</evidence>
<dbReference type="PANTHER" id="PTHR30399:SF1">
    <property type="entry name" value="UTP PYROPHOSPHATASE"/>
    <property type="match status" value="1"/>
</dbReference>
<dbReference type="Gene3D" id="3.30.2010.10">
    <property type="entry name" value="Metalloproteases ('zincins'), catalytic domain"/>
    <property type="match status" value="1"/>
</dbReference>
<proteinExistence type="predicted"/>
<accession>A0A0N9HHD4</accession>
<gene>
    <name evidence="2" type="ORF">5H7_042</name>
</gene>
<evidence type="ECO:0000313" key="2">
    <source>
        <dbReference type="EMBL" id="ALG05343.2"/>
    </source>
</evidence>